<proteinExistence type="predicted"/>
<evidence type="ECO:0000313" key="3">
    <source>
        <dbReference type="Proteomes" id="UP000319824"/>
    </source>
</evidence>
<comment type="caution">
    <text evidence="2">The sequence shown here is derived from an EMBL/GenBank/DDBJ whole genome shotgun (WGS) entry which is preliminary data.</text>
</comment>
<reference evidence="2 3" key="1">
    <citation type="submission" date="2019-06" db="EMBL/GenBank/DDBJ databases">
        <title>Pac Bio to generate improved reference genome sequences for organisms with transposon mutant libraries (support for FEBA project).</title>
        <authorList>
            <person name="Blow M."/>
        </authorList>
    </citation>
    <scope>NUCLEOTIDE SEQUENCE [LARGE SCALE GENOMIC DNA]</scope>
    <source>
        <strain evidence="2 3">USDA 1844</strain>
    </source>
</reference>
<gene>
    <name evidence="2" type="ORF">BCL32_0007</name>
</gene>
<organism evidence="2 3">
    <name type="scientific">Rhizobium mongolense USDA 1844</name>
    <dbReference type="NCBI Taxonomy" id="1079460"/>
    <lineage>
        <taxon>Bacteria</taxon>
        <taxon>Pseudomonadati</taxon>
        <taxon>Pseudomonadota</taxon>
        <taxon>Alphaproteobacteria</taxon>
        <taxon>Hyphomicrobiales</taxon>
        <taxon>Rhizobiaceae</taxon>
        <taxon>Rhizobium/Agrobacterium group</taxon>
        <taxon>Rhizobium</taxon>
    </lineage>
</organism>
<name>A0A559TJD4_9HYPH</name>
<feature type="region of interest" description="Disordered" evidence="1">
    <location>
        <begin position="62"/>
        <end position="92"/>
    </location>
</feature>
<evidence type="ECO:0000256" key="1">
    <source>
        <dbReference type="SAM" id="MobiDB-lite"/>
    </source>
</evidence>
<accession>A0A559TJD4</accession>
<protein>
    <submittedName>
        <fullName evidence="2">Uncharacterized protein</fullName>
    </submittedName>
</protein>
<dbReference type="Proteomes" id="UP000319824">
    <property type="component" value="Unassembled WGS sequence"/>
</dbReference>
<dbReference type="AlphaFoldDB" id="A0A559TJD4"/>
<dbReference type="EMBL" id="VISO01000001">
    <property type="protein sequence ID" value="TVZ74719.1"/>
    <property type="molecule type" value="Genomic_DNA"/>
</dbReference>
<sequence>MIGCVRQVLQNCPDPPAGFQDVPGDSQFMRRGANVVVSVVQHQVLEVHQLAVDPQRGAGVREVGSFDKTLPDRRTRGPFVETRQRDASARNRPQQYVGQIWWERRYKPARSRW</sequence>
<evidence type="ECO:0000313" key="2">
    <source>
        <dbReference type="EMBL" id="TVZ74719.1"/>
    </source>
</evidence>